<dbReference type="PANTHER" id="PTHR21581">
    <property type="entry name" value="D-ALANYL-D-ALANINE CARBOXYPEPTIDASE"/>
    <property type="match status" value="1"/>
</dbReference>
<dbReference type="GO" id="GO:0004180">
    <property type="term" value="F:carboxypeptidase activity"/>
    <property type="evidence" value="ECO:0007669"/>
    <property type="project" value="UniProtKB-KW"/>
</dbReference>
<keyword evidence="4" id="KW-0133">Cell shape</keyword>
<evidence type="ECO:0000256" key="8">
    <source>
        <dbReference type="SAM" id="MobiDB-lite"/>
    </source>
</evidence>
<name>A0ABX1BQ94_9ACTN</name>
<keyword evidence="5" id="KW-0573">Peptidoglycan synthesis</keyword>
<evidence type="ECO:0000259" key="10">
    <source>
        <dbReference type="Pfam" id="PF00768"/>
    </source>
</evidence>
<evidence type="ECO:0000256" key="1">
    <source>
        <dbReference type="ARBA" id="ARBA00007164"/>
    </source>
</evidence>
<gene>
    <name evidence="11" type="ORF">HCN51_47255</name>
</gene>
<dbReference type="PRINTS" id="PR00725">
    <property type="entry name" value="DADACBPTASE1"/>
</dbReference>
<dbReference type="Gene3D" id="3.40.710.10">
    <property type="entry name" value="DD-peptidase/beta-lactamase superfamily"/>
    <property type="match status" value="1"/>
</dbReference>
<dbReference type="InterPro" id="IPR012338">
    <property type="entry name" value="Beta-lactam/transpept-like"/>
</dbReference>
<keyword evidence="9" id="KW-0812">Transmembrane</keyword>
<evidence type="ECO:0000256" key="9">
    <source>
        <dbReference type="SAM" id="Phobius"/>
    </source>
</evidence>
<evidence type="ECO:0000313" key="11">
    <source>
        <dbReference type="EMBL" id="NJP96943.1"/>
    </source>
</evidence>
<reference evidence="11 12" key="1">
    <citation type="submission" date="2020-03" db="EMBL/GenBank/DDBJ databases">
        <title>WGS of actinomycetes isolated from Thailand.</title>
        <authorList>
            <person name="Thawai C."/>
        </authorList>
    </citation>
    <scope>NUCLEOTIDE SEQUENCE [LARGE SCALE GENOMIC DNA]</scope>
    <source>
        <strain evidence="11 12">FMUSA5-5</strain>
    </source>
</reference>
<dbReference type="PANTHER" id="PTHR21581:SF33">
    <property type="entry name" value="D-ALANYL-D-ALANINE CARBOXYPEPTIDASE DACB"/>
    <property type="match status" value="1"/>
</dbReference>
<keyword evidence="9" id="KW-0472">Membrane</keyword>
<evidence type="ECO:0000256" key="4">
    <source>
        <dbReference type="ARBA" id="ARBA00022960"/>
    </source>
</evidence>
<keyword evidence="6" id="KW-0961">Cell wall biogenesis/degradation</keyword>
<evidence type="ECO:0000256" key="7">
    <source>
        <dbReference type="RuleBase" id="RU004016"/>
    </source>
</evidence>
<proteinExistence type="inferred from homology"/>
<sequence>MDASRTFPLRPRSSPAARPSGVMVVLGVAVSAVLAAGWMVYSGTPAQPPSFPGAGPPRPASTGTRVATPARTYARTPALPAALPWPAAGQAAVAIAGQEGSLRTHGGPGPVPIASLAKVMTALVILRDHPLSGNAQGPSIRVDRQAAAESANRDESTVPIRQGQSFTQRQLLELMLIPSGNNAARLLARWDAGSERAFVARMNATAAELGMKDTVYTGASGYEDTTVSTAADQLRLAEQAMKNPVLRDIVATPRVTVPGVPGAIVNTNKLLALPGVVGLKTGTSSAAGAALLWAARPASGDRDRLILGVVLRQGDDGDSLAERKAAAFAASRRLITAARRSLDPGGTPDAATVDRAPATSPR</sequence>
<keyword evidence="11" id="KW-0121">Carboxypeptidase</keyword>
<dbReference type="InterPro" id="IPR018044">
    <property type="entry name" value="Peptidase_S11"/>
</dbReference>
<keyword evidence="2" id="KW-0732">Signal</keyword>
<dbReference type="EMBL" id="JAATEP010000057">
    <property type="protein sequence ID" value="NJP96943.1"/>
    <property type="molecule type" value="Genomic_DNA"/>
</dbReference>
<dbReference type="InterPro" id="IPR001967">
    <property type="entry name" value="Peptidase_S11_N"/>
</dbReference>
<keyword evidence="3" id="KW-0378">Hydrolase</keyword>
<keyword evidence="11" id="KW-0645">Protease</keyword>
<dbReference type="SUPFAM" id="SSF56601">
    <property type="entry name" value="beta-lactamase/transpeptidase-like"/>
    <property type="match status" value="1"/>
</dbReference>
<evidence type="ECO:0000256" key="6">
    <source>
        <dbReference type="ARBA" id="ARBA00023316"/>
    </source>
</evidence>
<dbReference type="Pfam" id="PF00768">
    <property type="entry name" value="Peptidase_S11"/>
    <property type="match status" value="1"/>
</dbReference>
<feature type="domain" description="Peptidase S11 D-alanyl-D-alanine carboxypeptidase A N-terminal" evidence="10">
    <location>
        <begin position="110"/>
        <end position="296"/>
    </location>
</feature>
<dbReference type="RefSeq" id="WP_168018462.1">
    <property type="nucleotide sequence ID" value="NZ_JAATEP010000057.1"/>
</dbReference>
<feature type="region of interest" description="Disordered" evidence="8">
    <location>
        <begin position="339"/>
        <end position="362"/>
    </location>
</feature>
<evidence type="ECO:0000256" key="5">
    <source>
        <dbReference type="ARBA" id="ARBA00022984"/>
    </source>
</evidence>
<keyword evidence="9" id="KW-1133">Transmembrane helix</keyword>
<comment type="caution">
    <text evidence="11">The sequence shown here is derived from an EMBL/GenBank/DDBJ whole genome shotgun (WGS) entry which is preliminary data.</text>
</comment>
<accession>A0ABX1BQ94</accession>
<keyword evidence="12" id="KW-1185">Reference proteome</keyword>
<evidence type="ECO:0000256" key="3">
    <source>
        <dbReference type="ARBA" id="ARBA00022801"/>
    </source>
</evidence>
<organism evidence="11 12">
    <name type="scientific">Nonomuraea composti</name>
    <dbReference type="NCBI Taxonomy" id="2720023"/>
    <lineage>
        <taxon>Bacteria</taxon>
        <taxon>Bacillati</taxon>
        <taxon>Actinomycetota</taxon>
        <taxon>Actinomycetes</taxon>
        <taxon>Streptosporangiales</taxon>
        <taxon>Streptosporangiaceae</taxon>
        <taxon>Nonomuraea</taxon>
    </lineage>
</organism>
<evidence type="ECO:0000313" key="12">
    <source>
        <dbReference type="Proteomes" id="UP000696294"/>
    </source>
</evidence>
<evidence type="ECO:0000256" key="2">
    <source>
        <dbReference type="ARBA" id="ARBA00022729"/>
    </source>
</evidence>
<protein>
    <submittedName>
        <fullName evidence="11">D-alanyl-D-alanine carboxypeptidase</fullName>
    </submittedName>
</protein>
<comment type="similarity">
    <text evidence="1 7">Belongs to the peptidase S11 family.</text>
</comment>
<dbReference type="Proteomes" id="UP000696294">
    <property type="component" value="Unassembled WGS sequence"/>
</dbReference>
<feature type="transmembrane region" description="Helical" evidence="9">
    <location>
        <begin position="21"/>
        <end position="41"/>
    </location>
</feature>